<gene>
    <name evidence="2" type="primary">A09p067280.1_BraROA</name>
    <name evidence="2" type="ORF">IGI04_038007</name>
</gene>
<accession>A0ABQ7LJ01</accession>
<keyword evidence="3" id="KW-1185">Reference proteome</keyword>
<sequence>MGSSLWRKLLKLRPEASRFMRCEIWDCYLGIPRQARVAEVCPNEVCGMRSRGRRVFGDVYTAIQNAQKPDTKKGRDVILWRHNEEDYKDHFSTVRTWDQIRDRGAEDRLSIRVRMRQWGITQGCMLCGEPEESMDNLFFACPFTFTVWSTLTATLLGTTASPDWTITVTSLLRRNRNKMNAILLRMVFHTTIYFIWKERNSRRHLGPWVTT</sequence>
<evidence type="ECO:0000259" key="1">
    <source>
        <dbReference type="Pfam" id="PF13966"/>
    </source>
</evidence>
<evidence type="ECO:0000313" key="3">
    <source>
        <dbReference type="Proteomes" id="UP000823674"/>
    </source>
</evidence>
<reference evidence="2 3" key="1">
    <citation type="submission" date="2021-03" db="EMBL/GenBank/DDBJ databases">
        <authorList>
            <person name="King G.J."/>
            <person name="Bancroft I."/>
            <person name="Baten A."/>
            <person name="Bloomfield J."/>
            <person name="Borpatragohain P."/>
            <person name="He Z."/>
            <person name="Irish N."/>
            <person name="Irwin J."/>
            <person name="Liu K."/>
            <person name="Mauleon R.P."/>
            <person name="Moore J."/>
            <person name="Morris R."/>
            <person name="Ostergaard L."/>
            <person name="Wang B."/>
            <person name="Wells R."/>
        </authorList>
    </citation>
    <scope>NUCLEOTIDE SEQUENCE [LARGE SCALE GENOMIC DNA]</scope>
    <source>
        <strain evidence="2">R-o-18</strain>
        <tissue evidence="2">Leaf</tissue>
    </source>
</reference>
<dbReference type="EMBL" id="JADBGQ010000008">
    <property type="protein sequence ID" value="KAG5386537.1"/>
    <property type="molecule type" value="Genomic_DNA"/>
</dbReference>
<comment type="caution">
    <text evidence="2">The sequence shown here is derived from an EMBL/GenBank/DDBJ whole genome shotgun (WGS) entry which is preliminary data.</text>
</comment>
<organism evidence="2 3">
    <name type="scientific">Brassica rapa subsp. trilocularis</name>
    <dbReference type="NCBI Taxonomy" id="1813537"/>
    <lineage>
        <taxon>Eukaryota</taxon>
        <taxon>Viridiplantae</taxon>
        <taxon>Streptophyta</taxon>
        <taxon>Embryophyta</taxon>
        <taxon>Tracheophyta</taxon>
        <taxon>Spermatophyta</taxon>
        <taxon>Magnoliopsida</taxon>
        <taxon>eudicotyledons</taxon>
        <taxon>Gunneridae</taxon>
        <taxon>Pentapetalae</taxon>
        <taxon>rosids</taxon>
        <taxon>malvids</taxon>
        <taxon>Brassicales</taxon>
        <taxon>Brassicaceae</taxon>
        <taxon>Brassiceae</taxon>
        <taxon>Brassica</taxon>
    </lineage>
</organism>
<evidence type="ECO:0000313" key="2">
    <source>
        <dbReference type="EMBL" id="KAG5386537.1"/>
    </source>
</evidence>
<dbReference type="Pfam" id="PF13966">
    <property type="entry name" value="zf-RVT"/>
    <property type="match status" value="1"/>
</dbReference>
<feature type="domain" description="Reverse transcriptase zinc-binding" evidence="1">
    <location>
        <begin position="105"/>
        <end position="148"/>
    </location>
</feature>
<dbReference type="InterPro" id="IPR026960">
    <property type="entry name" value="RVT-Znf"/>
</dbReference>
<dbReference type="Proteomes" id="UP000823674">
    <property type="component" value="Chromosome A09"/>
</dbReference>
<protein>
    <recommendedName>
        <fullName evidence="1">Reverse transcriptase zinc-binding domain-containing protein</fullName>
    </recommendedName>
</protein>
<proteinExistence type="predicted"/>
<name>A0ABQ7LJ01_BRACM</name>